<evidence type="ECO:0000256" key="5">
    <source>
        <dbReference type="ARBA" id="ARBA00022801"/>
    </source>
</evidence>
<keyword evidence="6" id="KW-0862">Zinc</keyword>
<dbReference type="GO" id="GO:0046872">
    <property type="term" value="F:metal ion binding"/>
    <property type="evidence" value="ECO:0007669"/>
    <property type="project" value="UniProtKB-KW"/>
</dbReference>
<evidence type="ECO:0000256" key="4">
    <source>
        <dbReference type="ARBA" id="ARBA00022723"/>
    </source>
</evidence>
<dbReference type="Gene3D" id="1.10.1380.10">
    <property type="entry name" value="Neutral endopeptidase , domain2"/>
    <property type="match status" value="1"/>
</dbReference>
<keyword evidence="5" id="KW-0378">Hydrolase</keyword>
<gene>
    <name evidence="10" type="ORF">VSP0166_LOCUS1996</name>
</gene>
<dbReference type="PANTHER" id="PTHR11733:SF167">
    <property type="entry name" value="FI17812P1-RELATED"/>
    <property type="match status" value="1"/>
</dbReference>
<dbReference type="InterPro" id="IPR000718">
    <property type="entry name" value="Peptidase_M13"/>
</dbReference>
<evidence type="ECO:0000256" key="3">
    <source>
        <dbReference type="ARBA" id="ARBA00022670"/>
    </source>
</evidence>
<feature type="domain" description="Peptidase M13 N-terminal" evidence="9">
    <location>
        <begin position="11"/>
        <end position="455"/>
    </location>
</feature>
<dbReference type="PROSITE" id="PS51885">
    <property type="entry name" value="NEPRILYSIN"/>
    <property type="match status" value="1"/>
</dbReference>
<organism evidence="10">
    <name type="scientific">Vannella robusta</name>
    <dbReference type="NCBI Taxonomy" id="1487602"/>
    <lineage>
        <taxon>Eukaryota</taxon>
        <taxon>Amoebozoa</taxon>
        <taxon>Discosea</taxon>
        <taxon>Flabellinia</taxon>
        <taxon>Vannellidae</taxon>
        <taxon>Vannella</taxon>
    </lineage>
</organism>
<keyword evidence="4" id="KW-0479">Metal-binding</keyword>
<keyword evidence="3" id="KW-0645">Protease</keyword>
<feature type="domain" description="Peptidase M13 C-terminal" evidence="8">
    <location>
        <begin position="509"/>
        <end position="732"/>
    </location>
</feature>
<dbReference type="Gene3D" id="3.40.390.10">
    <property type="entry name" value="Collagenase (Catalytic Domain)"/>
    <property type="match status" value="1"/>
</dbReference>
<dbReference type="GO" id="GO:0016485">
    <property type="term" value="P:protein processing"/>
    <property type="evidence" value="ECO:0007669"/>
    <property type="project" value="TreeGrafter"/>
</dbReference>
<evidence type="ECO:0000259" key="9">
    <source>
        <dbReference type="Pfam" id="PF05649"/>
    </source>
</evidence>
<name>A0A7S4HLK8_9EUKA</name>
<dbReference type="GO" id="GO:0005886">
    <property type="term" value="C:plasma membrane"/>
    <property type="evidence" value="ECO:0007669"/>
    <property type="project" value="TreeGrafter"/>
</dbReference>
<evidence type="ECO:0000313" key="10">
    <source>
        <dbReference type="EMBL" id="CAE2202927.1"/>
    </source>
</evidence>
<proteinExistence type="inferred from homology"/>
<reference evidence="10" key="1">
    <citation type="submission" date="2021-01" db="EMBL/GenBank/DDBJ databases">
        <authorList>
            <person name="Corre E."/>
            <person name="Pelletier E."/>
            <person name="Niang G."/>
            <person name="Scheremetjew M."/>
            <person name="Finn R."/>
            <person name="Kale V."/>
            <person name="Holt S."/>
            <person name="Cochrane G."/>
            <person name="Meng A."/>
            <person name="Brown T."/>
            <person name="Cohen L."/>
        </authorList>
    </citation>
    <scope>NUCLEOTIDE SEQUENCE</scope>
    <source>
        <strain evidence="10">DIVA3 518/3/11/1/6</strain>
    </source>
</reference>
<evidence type="ECO:0000256" key="7">
    <source>
        <dbReference type="ARBA" id="ARBA00023049"/>
    </source>
</evidence>
<dbReference type="PRINTS" id="PR00786">
    <property type="entry name" value="NEPRILYSIN"/>
</dbReference>
<protein>
    <submittedName>
        <fullName evidence="10">Uncharacterized protein</fullName>
    </submittedName>
</protein>
<keyword evidence="7" id="KW-0482">Metalloprotease</keyword>
<comment type="cofactor">
    <cofactor evidence="1">
        <name>Zn(2+)</name>
        <dbReference type="ChEBI" id="CHEBI:29105"/>
    </cofactor>
</comment>
<dbReference type="SUPFAM" id="SSF55486">
    <property type="entry name" value="Metalloproteases ('zincins'), catalytic domain"/>
    <property type="match status" value="1"/>
</dbReference>
<dbReference type="InterPro" id="IPR042089">
    <property type="entry name" value="Peptidase_M13_dom_2"/>
</dbReference>
<evidence type="ECO:0000256" key="6">
    <source>
        <dbReference type="ARBA" id="ARBA00022833"/>
    </source>
</evidence>
<dbReference type="GO" id="GO:0004222">
    <property type="term" value="F:metalloendopeptidase activity"/>
    <property type="evidence" value="ECO:0007669"/>
    <property type="project" value="InterPro"/>
</dbReference>
<dbReference type="AlphaFoldDB" id="A0A7S4HLK8"/>
<evidence type="ECO:0000256" key="1">
    <source>
        <dbReference type="ARBA" id="ARBA00001947"/>
    </source>
</evidence>
<evidence type="ECO:0000256" key="2">
    <source>
        <dbReference type="ARBA" id="ARBA00007357"/>
    </source>
</evidence>
<dbReference type="InterPro" id="IPR018497">
    <property type="entry name" value="Peptidase_M13_C"/>
</dbReference>
<accession>A0A7S4HLK8</accession>
<dbReference type="EMBL" id="HBKP01002801">
    <property type="protein sequence ID" value="CAE2202927.1"/>
    <property type="molecule type" value="Transcribed_RNA"/>
</dbReference>
<dbReference type="InterPro" id="IPR024079">
    <property type="entry name" value="MetalloPept_cat_dom_sf"/>
</dbReference>
<dbReference type="Pfam" id="PF05649">
    <property type="entry name" value="Peptidase_M13_N"/>
    <property type="match status" value="1"/>
</dbReference>
<dbReference type="Pfam" id="PF01431">
    <property type="entry name" value="Peptidase_M13"/>
    <property type="match status" value="1"/>
</dbReference>
<comment type="similarity">
    <text evidence="2">Belongs to the peptidase M13 family.</text>
</comment>
<dbReference type="CDD" id="cd08662">
    <property type="entry name" value="M13"/>
    <property type="match status" value="1"/>
</dbReference>
<sequence>MSAAEIEVPSPQEDFYQHVNKKWIEDPENAIPPEYSSWGGFLKLHDESLKNQIQLLNEIQEKQDRSVDEQKLAMIWDAAIEKFRQWDTESSDDATNKANYQPLTDELTQLTTILRSGEGNRIERLASYFGYAAQYNIRHPLDFDKGSDLTSSMDVILDLSAAGLSLPTRDYYFEDEFESQRKLFQQHLSNVAKIMNDCGIELEPEFESKVFSFQCDLAMIRMKSDQRRLYSEYYTNTSLERFITEIDSLNSLEAKLENYPEEMRKIAPYSEEEKKVLSQFMEKLYGDLNLRSIMKENYEKDYNGTADEERLHRMAVFDGDYFRRLFRILFDDENESRLMAYLQYNVITGVRFYCTKALDEEFFDFYSRQLSGQKEQKSTEKRTIQRINSWVGELLGKIYVAKHFSPDSKVAVERMIDTVLEIMKESLQKNDWLTEPTKQKALEKLAKFTKKIGFPDKWKDYSRLTFSEGDSLYDIRKKIIAFMFQRDFLEKLNTVKDLTEWHMTPQTVNAYFSPTNNEIVFPAAIIQPPFYSVTKETIDFEYDASNTDSIDVCLAANFGGIGAVIAHEITHGFDDQGRKFDGDGNLVDWWTEEDAALFKAKTELMGAQADLYEFSVTNDEGNVVTHKMRPQLTMGENLADLGGLSLGKQALLHHLKGKDDESIRAALKILFISWANVWKFKASDELRVQRLASDPHAPADFRGNLLKNIDEFYSLFDVKEGDKMFIAPEKRVVMW</sequence>
<dbReference type="InterPro" id="IPR008753">
    <property type="entry name" value="Peptidase_M13_N"/>
</dbReference>
<dbReference type="PANTHER" id="PTHR11733">
    <property type="entry name" value="ZINC METALLOPROTEASE FAMILY M13 NEPRILYSIN-RELATED"/>
    <property type="match status" value="1"/>
</dbReference>
<evidence type="ECO:0000259" key="8">
    <source>
        <dbReference type="Pfam" id="PF01431"/>
    </source>
</evidence>